<evidence type="ECO:0000313" key="3">
    <source>
        <dbReference type="EMBL" id="KAJ6634103.1"/>
    </source>
</evidence>
<dbReference type="InterPro" id="IPR050167">
    <property type="entry name" value="Ser_Thr_protein_kinase"/>
</dbReference>
<dbReference type="PROSITE" id="PS50011">
    <property type="entry name" value="PROTEIN_KINASE_DOM"/>
    <property type="match status" value="1"/>
</dbReference>
<dbReference type="PANTHER" id="PTHR23257">
    <property type="entry name" value="SERINE-THREONINE PROTEIN KINASE"/>
    <property type="match status" value="1"/>
</dbReference>
<dbReference type="AlphaFoldDB" id="A0A9Q0MMB9"/>
<dbReference type="Gene3D" id="1.10.510.10">
    <property type="entry name" value="Transferase(Phosphotransferase) domain 1"/>
    <property type="match status" value="1"/>
</dbReference>
<feature type="region of interest" description="Disordered" evidence="1">
    <location>
        <begin position="324"/>
        <end position="346"/>
    </location>
</feature>
<dbReference type="GO" id="GO:0007165">
    <property type="term" value="P:signal transduction"/>
    <property type="evidence" value="ECO:0007669"/>
    <property type="project" value="TreeGrafter"/>
</dbReference>
<dbReference type="Proteomes" id="UP001151699">
    <property type="component" value="Unassembled WGS sequence"/>
</dbReference>
<organism evidence="3 4">
    <name type="scientific">Pseudolycoriella hygida</name>
    <dbReference type="NCBI Taxonomy" id="35572"/>
    <lineage>
        <taxon>Eukaryota</taxon>
        <taxon>Metazoa</taxon>
        <taxon>Ecdysozoa</taxon>
        <taxon>Arthropoda</taxon>
        <taxon>Hexapoda</taxon>
        <taxon>Insecta</taxon>
        <taxon>Pterygota</taxon>
        <taxon>Neoptera</taxon>
        <taxon>Endopterygota</taxon>
        <taxon>Diptera</taxon>
        <taxon>Nematocera</taxon>
        <taxon>Sciaroidea</taxon>
        <taxon>Sciaridae</taxon>
        <taxon>Pseudolycoriella</taxon>
    </lineage>
</organism>
<accession>A0A9Q0MMB9</accession>
<proteinExistence type="predicted"/>
<dbReference type="OrthoDB" id="5962695at2759"/>
<reference evidence="3" key="1">
    <citation type="submission" date="2022-07" db="EMBL/GenBank/DDBJ databases">
        <authorList>
            <person name="Trinca V."/>
            <person name="Uliana J.V.C."/>
            <person name="Torres T.T."/>
            <person name="Ward R.J."/>
            <person name="Monesi N."/>
        </authorList>
    </citation>
    <scope>NUCLEOTIDE SEQUENCE</scope>
    <source>
        <strain evidence="3">HSMRA1968</strain>
        <tissue evidence="3">Whole embryos</tissue>
    </source>
</reference>
<dbReference type="GO" id="GO:0004672">
    <property type="term" value="F:protein kinase activity"/>
    <property type="evidence" value="ECO:0007669"/>
    <property type="project" value="InterPro"/>
</dbReference>
<keyword evidence="3" id="KW-0418">Kinase</keyword>
<keyword evidence="4" id="KW-1185">Reference proteome</keyword>
<evidence type="ECO:0000259" key="2">
    <source>
        <dbReference type="PROSITE" id="PS50011"/>
    </source>
</evidence>
<name>A0A9Q0MMB9_9DIPT</name>
<dbReference type="Pfam" id="PF00069">
    <property type="entry name" value="Pkinase"/>
    <property type="match status" value="1"/>
</dbReference>
<sequence length="346" mass="39761">MANYTKSRSLPIISCKTDDIDLEQKTLQNTISTPFHYLSGTFRKTEIVLKRAASNNATTARFVDVAIERDLEILSEVRHVNIVFLMAKCEYTRWNNHSMLLLESMDYTLHQFVHCANKTLSTSDAIEIIRVLVKAVQYLHECGYVHTNISSHSVLIRESPWAIKLSSFELATDVDYSRIKSEIEGAYKESANEDTDYTKMPSNFLVYEKVYRQCMSMRTLQPPELIDREKRFVFPTTKSDVYSVCLLLWELIHNEVPFKMLDAASMERMIAANAYYLEFSPDPPCSFFMDIFEAGLIANPDERLLDMQQLLHMLEDAEDEIANGVVDDDLDDGFEEGSEEDSEDDS</sequence>
<evidence type="ECO:0000256" key="1">
    <source>
        <dbReference type="SAM" id="MobiDB-lite"/>
    </source>
</evidence>
<dbReference type="InterPro" id="IPR000719">
    <property type="entry name" value="Prot_kinase_dom"/>
</dbReference>
<feature type="domain" description="Protein kinase" evidence="2">
    <location>
        <begin position="1"/>
        <end position="315"/>
    </location>
</feature>
<protein>
    <submittedName>
        <fullName evidence="3">Serine/threonine-protein kinase mos</fullName>
    </submittedName>
</protein>
<dbReference type="InterPro" id="IPR011009">
    <property type="entry name" value="Kinase-like_dom_sf"/>
</dbReference>
<comment type="caution">
    <text evidence="3">The sequence shown here is derived from an EMBL/GenBank/DDBJ whole genome shotgun (WGS) entry which is preliminary data.</text>
</comment>
<gene>
    <name evidence="3" type="primary">mos_1</name>
    <name evidence="3" type="ORF">Bhyg_17628</name>
</gene>
<evidence type="ECO:0000313" key="4">
    <source>
        <dbReference type="Proteomes" id="UP001151699"/>
    </source>
</evidence>
<dbReference type="EMBL" id="WJQU01001020">
    <property type="protein sequence ID" value="KAJ6634103.1"/>
    <property type="molecule type" value="Genomic_DNA"/>
</dbReference>
<keyword evidence="3" id="KW-0808">Transferase</keyword>
<dbReference type="SUPFAM" id="SSF56112">
    <property type="entry name" value="Protein kinase-like (PK-like)"/>
    <property type="match status" value="1"/>
</dbReference>
<dbReference type="GO" id="GO:0005524">
    <property type="term" value="F:ATP binding"/>
    <property type="evidence" value="ECO:0007669"/>
    <property type="project" value="InterPro"/>
</dbReference>
<dbReference type="GO" id="GO:0005737">
    <property type="term" value="C:cytoplasm"/>
    <property type="evidence" value="ECO:0007669"/>
    <property type="project" value="TreeGrafter"/>
</dbReference>